<feature type="region of interest" description="Disordered" evidence="1">
    <location>
        <begin position="312"/>
        <end position="341"/>
    </location>
</feature>
<feature type="compositionally biased region" description="Pro residues" evidence="1">
    <location>
        <begin position="315"/>
        <end position="325"/>
    </location>
</feature>
<sequence length="341" mass="36235">MTPLVLQPPSPLEALPLVAPSVSLEAPESNGRSEQGETMTPLVLQPPSPLEALPLVAPSVSLEAPESNGRSEQGETMTPLVLQPPSPLEAPPLPARSLALEAPESNGRSEQGERTTPLVLPTATQQKKLDDEVSLGPSDDEAFGAVEVATVTSSVASVLSRANSPGKQALSNRQDQSKPALGGRGGGLECGREGNRGPSNAARSPSMKSAKAPEANRAETRAPLKEGRRPSALPNAAPPELTLLERLGNKKKRRYRPHARTAKRLKREAEMNASRSGELSFMEAGGTDSQMDVDEEQVEDEELQVAIAMDLDLNPPLPTMPPSAPYDPDDHPQDEDLYSTD</sequence>
<gene>
    <name evidence="2" type="ORF">GGX14DRAFT_390971</name>
</gene>
<dbReference type="Proteomes" id="UP001219525">
    <property type="component" value="Unassembled WGS sequence"/>
</dbReference>
<feature type="compositionally biased region" description="Acidic residues" evidence="1">
    <location>
        <begin position="291"/>
        <end position="300"/>
    </location>
</feature>
<feature type="region of interest" description="Disordered" evidence="1">
    <location>
        <begin position="157"/>
        <end position="300"/>
    </location>
</feature>
<dbReference type="AlphaFoldDB" id="A0AAD6VQR6"/>
<feature type="compositionally biased region" description="Low complexity" evidence="1">
    <location>
        <begin position="95"/>
        <end position="104"/>
    </location>
</feature>
<name>A0AAD6VQR6_9AGAR</name>
<organism evidence="2 3">
    <name type="scientific">Mycena pura</name>
    <dbReference type="NCBI Taxonomy" id="153505"/>
    <lineage>
        <taxon>Eukaryota</taxon>
        <taxon>Fungi</taxon>
        <taxon>Dikarya</taxon>
        <taxon>Basidiomycota</taxon>
        <taxon>Agaricomycotina</taxon>
        <taxon>Agaricomycetes</taxon>
        <taxon>Agaricomycetidae</taxon>
        <taxon>Agaricales</taxon>
        <taxon>Marasmiineae</taxon>
        <taxon>Mycenaceae</taxon>
        <taxon>Mycena</taxon>
    </lineage>
</organism>
<accession>A0AAD6VQR6</accession>
<proteinExistence type="predicted"/>
<feature type="compositionally biased region" description="Basic residues" evidence="1">
    <location>
        <begin position="249"/>
        <end position="266"/>
    </location>
</feature>
<feature type="compositionally biased region" description="Polar residues" evidence="1">
    <location>
        <begin position="160"/>
        <end position="174"/>
    </location>
</feature>
<protein>
    <submittedName>
        <fullName evidence="2">Uncharacterized protein</fullName>
    </submittedName>
</protein>
<feature type="compositionally biased region" description="Basic and acidic residues" evidence="1">
    <location>
        <begin position="214"/>
        <end position="229"/>
    </location>
</feature>
<comment type="caution">
    <text evidence="2">The sequence shown here is derived from an EMBL/GenBank/DDBJ whole genome shotgun (WGS) entry which is preliminary data.</text>
</comment>
<keyword evidence="3" id="KW-1185">Reference proteome</keyword>
<feature type="compositionally biased region" description="Acidic residues" evidence="1">
    <location>
        <begin position="332"/>
        <end position="341"/>
    </location>
</feature>
<feature type="compositionally biased region" description="Pro residues" evidence="1">
    <location>
        <begin position="82"/>
        <end position="94"/>
    </location>
</feature>
<feature type="region of interest" description="Disordered" evidence="1">
    <location>
        <begin position="23"/>
        <end position="140"/>
    </location>
</feature>
<dbReference type="EMBL" id="JARJCW010000014">
    <property type="protein sequence ID" value="KAJ7217144.1"/>
    <property type="molecule type" value="Genomic_DNA"/>
</dbReference>
<evidence type="ECO:0000313" key="2">
    <source>
        <dbReference type="EMBL" id="KAJ7217144.1"/>
    </source>
</evidence>
<evidence type="ECO:0000256" key="1">
    <source>
        <dbReference type="SAM" id="MobiDB-lite"/>
    </source>
</evidence>
<evidence type="ECO:0000313" key="3">
    <source>
        <dbReference type="Proteomes" id="UP001219525"/>
    </source>
</evidence>
<reference evidence="2" key="1">
    <citation type="submission" date="2023-03" db="EMBL/GenBank/DDBJ databases">
        <title>Massive genome expansion in bonnet fungi (Mycena s.s.) driven by repeated elements and novel gene families across ecological guilds.</title>
        <authorList>
            <consortium name="Lawrence Berkeley National Laboratory"/>
            <person name="Harder C.B."/>
            <person name="Miyauchi S."/>
            <person name="Viragh M."/>
            <person name="Kuo A."/>
            <person name="Thoen E."/>
            <person name="Andreopoulos B."/>
            <person name="Lu D."/>
            <person name="Skrede I."/>
            <person name="Drula E."/>
            <person name="Henrissat B."/>
            <person name="Morin E."/>
            <person name="Kohler A."/>
            <person name="Barry K."/>
            <person name="LaButti K."/>
            <person name="Morin E."/>
            <person name="Salamov A."/>
            <person name="Lipzen A."/>
            <person name="Mereny Z."/>
            <person name="Hegedus B."/>
            <person name="Baldrian P."/>
            <person name="Stursova M."/>
            <person name="Weitz H."/>
            <person name="Taylor A."/>
            <person name="Grigoriev I.V."/>
            <person name="Nagy L.G."/>
            <person name="Martin F."/>
            <person name="Kauserud H."/>
        </authorList>
    </citation>
    <scope>NUCLEOTIDE SEQUENCE</scope>
    <source>
        <strain evidence="2">9144</strain>
    </source>
</reference>